<dbReference type="AlphaFoldDB" id="A0AAV5AF75"/>
<evidence type="ECO:0000256" key="1">
    <source>
        <dbReference type="ARBA" id="ARBA00022741"/>
    </source>
</evidence>
<protein>
    <recommendedName>
        <fullName evidence="7">ATP-dependent (S)-NAD(P)H-hydrate dehydratase</fullName>
        <ecNumber evidence="7">4.2.1.93</ecNumber>
    </recommendedName>
    <alternativeName>
        <fullName evidence="7">ATP-dependent NAD(P)HX dehydratase</fullName>
    </alternativeName>
</protein>
<dbReference type="GO" id="GO:0046496">
    <property type="term" value="P:nicotinamide nucleotide metabolic process"/>
    <property type="evidence" value="ECO:0007669"/>
    <property type="project" value="UniProtKB-UniRule"/>
</dbReference>
<feature type="domain" description="YjeF C-terminal" evidence="8">
    <location>
        <begin position="1"/>
        <end position="300"/>
    </location>
</feature>
<feature type="binding site" evidence="7">
    <location>
        <position position="226"/>
    </location>
    <ligand>
        <name>(6S)-NADPHX</name>
        <dbReference type="ChEBI" id="CHEBI:64076"/>
    </ligand>
</feature>
<comment type="similarity">
    <text evidence="7">Belongs to the NnrD/CARKD family.</text>
</comment>
<keyword evidence="2 7" id="KW-0067">ATP-binding</keyword>
<comment type="catalytic activity">
    <reaction evidence="6 7">
        <text>(6S)-NADPHX + ATP = ADP + phosphate + NADPH + H(+)</text>
        <dbReference type="Rhea" id="RHEA:32231"/>
        <dbReference type="ChEBI" id="CHEBI:15378"/>
        <dbReference type="ChEBI" id="CHEBI:30616"/>
        <dbReference type="ChEBI" id="CHEBI:43474"/>
        <dbReference type="ChEBI" id="CHEBI:57783"/>
        <dbReference type="ChEBI" id="CHEBI:64076"/>
        <dbReference type="ChEBI" id="CHEBI:456216"/>
        <dbReference type="EC" id="4.2.1.93"/>
    </reaction>
</comment>
<keyword evidence="3" id="KW-0521">NADP</keyword>
<gene>
    <name evidence="9" type="ORF">Clacol_005789</name>
</gene>
<keyword evidence="5 7" id="KW-0456">Lyase</keyword>
<dbReference type="GO" id="GO:0047453">
    <property type="term" value="F:ATP-dependent NAD(P)H-hydrate dehydratase activity"/>
    <property type="evidence" value="ECO:0007669"/>
    <property type="project" value="UniProtKB-UniRule"/>
</dbReference>
<dbReference type="EC" id="4.2.1.93" evidence="7"/>
<feature type="binding site" evidence="7">
    <location>
        <begin position="191"/>
        <end position="195"/>
    </location>
    <ligand>
        <name>ATP</name>
        <dbReference type="ChEBI" id="CHEBI:30616"/>
    </ligand>
</feature>
<reference evidence="9" key="1">
    <citation type="submission" date="2021-10" db="EMBL/GenBank/DDBJ databases">
        <title>De novo Genome Assembly of Clathrus columnatus (Basidiomycota, Fungi) Using Illumina and Nanopore Sequence Data.</title>
        <authorList>
            <person name="Ogiso-Tanaka E."/>
            <person name="Itagaki H."/>
            <person name="Hosoya T."/>
            <person name="Hosaka K."/>
        </authorList>
    </citation>
    <scope>NUCLEOTIDE SEQUENCE</scope>
    <source>
        <strain evidence="9">MO-923</strain>
    </source>
</reference>
<proteinExistence type="inferred from homology"/>
<evidence type="ECO:0000256" key="2">
    <source>
        <dbReference type="ARBA" id="ARBA00022840"/>
    </source>
</evidence>
<comment type="catalytic activity">
    <reaction evidence="7">
        <text>(6S)-NADHX + ATP = ADP + phosphate + NADH + H(+)</text>
        <dbReference type="Rhea" id="RHEA:19017"/>
        <dbReference type="ChEBI" id="CHEBI:15378"/>
        <dbReference type="ChEBI" id="CHEBI:30616"/>
        <dbReference type="ChEBI" id="CHEBI:43474"/>
        <dbReference type="ChEBI" id="CHEBI:57945"/>
        <dbReference type="ChEBI" id="CHEBI:64074"/>
        <dbReference type="ChEBI" id="CHEBI:456216"/>
        <dbReference type="EC" id="4.2.1.93"/>
    </reaction>
</comment>
<dbReference type="NCBIfam" id="TIGR00196">
    <property type="entry name" value="yjeF_cterm"/>
    <property type="match status" value="1"/>
</dbReference>
<comment type="function">
    <text evidence="7">Catalyzes the dehydration of the S-form of NAD(P)HX at the expense of ATP, which is converted to ADP. Together with NAD(P)HX epimerase, which catalyzes the epimerization of the S- and R-forms, the enzyme allows the repair of both epimers of NAD(P)HX, a damaged form of NAD(P)H that is a result of enzymatic or heat-dependent hydration.</text>
</comment>
<accession>A0AAV5AF75</accession>
<keyword evidence="7" id="KW-0597">Phosphoprotein</keyword>
<comment type="caution">
    <text evidence="9">The sequence shown here is derived from an EMBL/GenBank/DDBJ whole genome shotgun (WGS) entry which is preliminary data.</text>
</comment>
<feature type="binding site" evidence="7">
    <location>
        <begin position="216"/>
        <end position="225"/>
    </location>
    <ligand>
        <name>ATP</name>
        <dbReference type="ChEBI" id="CHEBI:30616"/>
    </ligand>
</feature>
<dbReference type="PANTHER" id="PTHR12592:SF0">
    <property type="entry name" value="ATP-DEPENDENT (S)-NAD(P)H-HYDRATE DEHYDRATASE"/>
    <property type="match status" value="1"/>
</dbReference>
<dbReference type="Pfam" id="PF01256">
    <property type="entry name" value="Carb_kinase"/>
    <property type="match status" value="1"/>
</dbReference>
<evidence type="ECO:0000256" key="3">
    <source>
        <dbReference type="ARBA" id="ARBA00022857"/>
    </source>
</evidence>
<dbReference type="Gene3D" id="3.40.1190.20">
    <property type="match status" value="1"/>
</dbReference>
<keyword evidence="4 7" id="KW-0520">NAD</keyword>
<keyword evidence="10" id="KW-1185">Reference proteome</keyword>
<dbReference type="InterPro" id="IPR000631">
    <property type="entry name" value="CARKD"/>
</dbReference>
<evidence type="ECO:0000313" key="9">
    <source>
        <dbReference type="EMBL" id="GJJ11555.1"/>
    </source>
</evidence>
<dbReference type="GO" id="GO:0005524">
    <property type="term" value="F:ATP binding"/>
    <property type="evidence" value="ECO:0007669"/>
    <property type="project" value="UniProtKB-KW"/>
</dbReference>
<sequence>MSSSGGGGAHFEKARAWNRMNNTHASNYSGAPFFAAMSVLRMGADLSHVICSPTASGSIKSYSPDLIVHPILREDKPTSDVREELKGLLQRLHALVIGPGLGREGYMQEYARLAIDLAKNQDMYLVLDADALWMVQKDPSIIHGYTKAVLTPNISEFKRLANSLGIPSDVPSESIAPLMSRRLNGVTILQKGQHDLITVHVPEKQAEETFIVDIEGGLKRCGGQGDILSGITGTMLAWGKNYELGVYGEVKLPPTYIPLLASIGACLVTRTTSRRGFKCLGRALVTEDLLSEIGHAFCDVFEGQDDQLANL</sequence>
<evidence type="ECO:0000313" key="10">
    <source>
        <dbReference type="Proteomes" id="UP001050691"/>
    </source>
</evidence>
<evidence type="ECO:0000256" key="6">
    <source>
        <dbReference type="ARBA" id="ARBA00047472"/>
    </source>
</evidence>
<comment type="subcellular location">
    <subcellularLocation>
        <location evidence="7">Cytoplasm</location>
    </subcellularLocation>
</comment>
<dbReference type="PROSITE" id="PS51383">
    <property type="entry name" value="YJEF_C_3"/>
    <property type="match status" value="1"/>
</dbReference>
<keyword evidence="7" id="KW-0963">Cytoplasm</keyword>
<dbReference type="EMBL" id="BPWL01000006">
    <property type="protein sequence ID" value="GJJ11555.1"/>
    <property type="molecule type" value="Genomic_DNA"/>
</dbReference>
<evidence type="ECO:0000256" key="5">
    <source>
        <dbReference type="ARBA" id="ARBA00023239"/>
    </source>
</evidence>
<organism evidence="9 10">
    <name type="scientific">Clathrus columnatus</name>
    <dbReference type="NCBI Taxonomy" id="1419009"/>
    <lineage>
        <taxon>Eukaryota</taxon>
        <taxon>Fungi</taxon>
        <taxon>Dikarya</taxon>
        <taxon>Basidiomycota</taxon>
        <taxon>Agaricomycotina</taxon>
        <taxon>Agaricomycetes</taxon>
        <taxon>Phallomycetidae</taxon>
        <taxon>Phallales</taxon>
        <taxon>Clathraceae</taxon>
        <taxon>Clathrus</taxon>
    </lineage>
</organism>
<dbReference type="CDD" id="cd01171">
    <property type="entry name" value="YXKO-related"/>
    <property type="match status" value="1"/>
</dbReference>
<name>A0AAV5AF75_9AGAM</name>
<feature type="binding site" evidence="7">
    <location>
        <begin position="153"/>
        <end position="159"/>
    </location>
    <ligand>
        <name>(6S)-NADPHX</name>
        <dbReference type="ChEBI" id="CHEBI:64076"/>
    </ligand>
</feature>
<comment type="cofactor">
    <cofactor evidence="7">
        <name>Mg(2+)</name>
        <dbReference type="ChEBI" id="CHEBI:18420"/>
    </cofactor>
</comment>
<dbReference type="InterPro" id="IPR029056">
    <property type="entry name" value="Ribokinase-like"/>
</dbReference>
<keyword evidence="1 7" id="KW-0547">Nucleotide-binding</keyword>
<dbReference type="SUPFAM" id="SSF53613">
    <property type="entry name" value="Ribokinase-like"/>
    <property type="match status" value="1"/>
</dbReference>
<dbReference type="HAMAP" id="MF_01965">
    <property type="entry name" value="NADHX_dehydratase"/>
    <property type="match status" value="1"/>
</dbReference>
<dbReference type="GO" id="GO:0110051">
    <property type="term" value="P:metabolite repair"/>
    <property type="evidence" value="ECO:0007669"/>
    <property type="project" value="TreeGrafter"/>
</dbReference>
<feature type="binding site" evidence="7">
    <location>
        <position position="100"/>
    </location>
    <ligand>
        <name>(6S)-NADPHX</name>
        <dbReference type="ChEBI" id="CHEBI:64076"/>
    </ligand>
</feature>
<dbReference type="Proteomes" id="UP001050691">
    <property type="component" value="Unassembled WGS sequence"/>
</dbReference>
<evidence type="ECO:0000256" key="7">
    <source>
        <dbReference type="HAMAP-Rule" id="MF_03157"/>
    </source>
</evidence>
<evidence type="ECO:0000259" key="8">
    <source>
        <dbReference type="PROSITE" id="PS51383"/>
    </source>
</evidence>
<dbReference type="PANTHER" id="PTHR12592">
    <property type="entry name" value="ATP-DEPENDENT (S)-NAD(P)H-HYDRATE DEHYDRATASE FAMILY MEMBER"/>
    <property type="match status" value="1"/>
</dbReference>
<evidence type="ECO:0000256" key="4">
    <source>
        <dbReference type="ARBA" id="ARBA00023027"/>
    </source>
</evidence>
<dbReference type="GO" id="GO:0005737">
    <property type="term" value="C:cytoplasm"/>
    <property type="evidence" value="ECO:0007669"/>
    <property type="project" value="UniProtKB-SubCell"/>
</dbReference>